<name>A0A4R8IQH4_9GAMM</name>
<evidence type="ECO:0000313" key="2">
    <source>
        <dbReference type="Proteomes" id="UP000294914"/>
    </source>
</evidence>
<dbReference type="EMBL" id="SOQX01000002">
    <property type="protein sequence ID" value="TDY02554.1"/>
    <property type="molecule type" value="Genomic_DNA"/>
</dbReference>
<sequence>MLYLVLAGLSGPVFAEEQLSREQYVAQSHDDLLAPCRSEAFVSCLETTEAQCIQQVNRLVETCSEALPANLTAENFNDSAVGYAGCVFDGLQAAFDKSTEEIGQCENEAGMR</sequence>
<protein>
    <submittedName>
        <fullName evidence="1">Uncharacterized protein</fullName>
    </submittedName>
</protein>
<organism evidence="1 2">
    <name type="scientific">Thiohalophilus thiocyanatoxydans</name>
    <dbReference type="NCBI Taxonomy" id="381308"/>
    <lineage>
        <taxon>Bacteria</taxon>
        <taxon>Pseudomonadati</taxon>
        <taxon>Pseudomonadota</taxon>
        <taxon>Gammaproteobacteria</taxon>
        <taxon>Thiohalomonadales</taxon>
        <taxon>Thiohalophilaceae</taxon>
        <taxon>Thiohalophilus</taxon>
    </lineage>
</organism>
<evidence type="ECO:0000313" key="1">
    <source>
        <dbReference type="EMBL" id="TDY02554.1"/>
    </source>
</evidence>
<dbReference type="Proteomes" id="UP000294914">
    <property type="component" value="Unassembled WGS sequence"/>
</dbReference>
<accession>A0A4R8IQH4</accession>
<proteinExistence type="predicted"/>
<reference evidence="1 2" key="1">
    <citation type="submission" date="2019-03" db="EMBL/GenBank/DDBJ databases">
        <title>Genomic Encyclopedia of Type Strains, Phase IV (KMG-IV): sequencing the most valuable type-strain genomes for metagenomic binning, comparative biology and taxonomic classification.</title>
        <authorList>
            <person name="Goeker M."/>
        </authorList>
    </citation>
    <scope>NUCLEOTIDE SEQUENCE [LARGE SCALE GENOMIC DNA]</scope>
    <source>
        <strain evidence="1 2">DSM 16326</strain>
    </source>
</reference>
<gene>
    <name evidence="1" type="ORF">EDC23_0929</name>
</gene>
<keyword evidence="2" id="KW-1185">Reference proteome</keyword>
<dbReference type="AlphaFoldDB" id="A0A4R8IQH4"/>
<comment type="caution">
    <text evidence="1">The sequence shown here is derived from an EMBL/GenBank/DDBJ whole genome shotgun (WGS) entry which is preliminary data.</text>
</comment>